<evidence type="ECO:0000313" key="3">
    <source>
        <dbReference type="Proteomes" id="UP000054997"/>
    </source>
</evidence>
<dbReference type="AlphaFoldDB" id="A0A0W0VJU0"/>
<evidence type="ECO:0000256" key="1">
    <source>
        <dbReference type="SAM" id="Phobius"/>
    </source>
</evidence>
<reference evidence="2 3" key="1">
    <citation type="submission" date="2015-11" db="EMBL/GenBank/DDBJ databases">
        <title>Genomic analysis of 38 Legionella species identifies large and diverse effector repertoires.</title>
        <authorList>
            <person name="Burstein D."/>
            <person name="Amaro F."/>
            <person name="Zusman T."/>
            <person name="Lifshitz Z."/>
            <person name="Cohen O."/>
            <person name="Gilbert J.A."/>
            <person name="Pupko T."/>
            <person name="Shuman H.A."/>
            <person name="Segal G."/>
        </authorList>
    </citation>
    <scope>NUCLEOTIDE SEQUENCE [LARGE SCALE GENOMIC DNA]</scope>
    <source>
        <strain evidence="2 3">ATCC 49505</strain>
    </source>
</reference>
<dbReference type="PATRIC" id="fig|45068.5.peg.1863"/>
<keyword evidence="1" id="KW-0472">Membrane</keyword>
<dbReference type="EMBL" id="LNYK01000026">
    <property type="protein sequence ID" value="KTD20364.1"/>
    <property type="molecule type" value="Genomic_DNA"/>
</dbReference>
<keyword evidence="1" id="KW-0812">Transmembrane</keyword>
<dbReference type="RefSeq" id="WP_058529696.1">
    <property type="nucleotide sequence ID" value="NZ_CAAAHZ010000021.1"/>
</dbReference>
<gene>
    <name evidence="2" type="ORF">Llon_1717</name>
</gene>
<evidence type="ECO:0000313" key="2">
    <source>
        <dbReference type="EMBL" id="KTD20364.1"/>
    </source>
</evidence>
<dbReference type="STRING" id="45068.Llon_1717"/>
<feature type="transmembrane region" description="Helical" evidence="1">
    <location>
        <begin position="244"/>
        <end position="270"/>
    </location>
</feature>
<keyword evidence="1" id="KW-1133">Transmembrane helix</keyword>
<dbReference type="Proteomes" id="UP000054997">
    <property type="component" value="Unassembled WGS sequence"/>
</dbReference>
<name>A0A0W0VJU0_9GAMM</name>
<proteinExistence type="predicted"/>
<protein>
    <submittedName>
        <fullName evidence="2">Uncharacterized protein</fullName>
    </submittedName>
</protein>
<accession>A0A0W0VJU0</accession>
<comment type="caution">
    <text evidence="2">The sequence shown here is derived from an EMBL/GenBank/DDBJ whole genome shotgun (WGS) entry which is preliminary data.</text>
</comment>
<keyword evidence="3" id="KW-1185">Reference proteome</keyword>
<sequence length="291" mass="31792">MDSLAIHDLVDKAHFFYLTENPEKAYLFARFAAFLAAKCHAAKSNREAADAAATVAVSKELLKTFVALQFSVSFCEQARIEENLIGQYLRQDLSRIQELEKTNTETVADKQIKGGIEHINDLAKKLEEDYFQQFPASEMKNRSALKDAATIYPVAFASALRAFLHAEKEVRRIKNPIHRETKFKTLIEQRLSLELRDKTPSNWHIIYYAAGAGTVLGVSLLLAGCGIIALPFLGFALLPAASLYIAGTATALTGIGLGSAGSGILAHGLFAGKQPPSKENINATELTLSNH</sequence>
<feature type="transmembrane region" description="Helical" evidence="1">
    <location>
        <begin position="205"/>
        <end position="238"/>
    </location>
</feature>
<organism evidence="2 3">
    <name type="scientific">Legionella londiniensis</name>
    <dbReference type="NCBI Taxonomy" id="45068"/>
    <lineage>
        <taxon>Bacteria</taxon>
        <taxon>Pseudomonadati</taxon>
        <taxon>Pseudomonadota</taxon>
        <taxon>Gammaproteobacteria</taxon>
        <taxon>Legionellales</taxon>
        <taxon>Legionellaceae</taxon>
        <taxon>Legionella</taxon>
    </lineage>
</organism>